<evidence type="ECO:0000313" key="1">
    <source>
        <dbReference type="EMBL" id="MFD2097885.1"/>
    </source>
</evidence>
<keyword evidence="2" id="KW-1185">Reference proteome</keyword>
<dbReference type="RefSeq" id="WP_345340022.1">
    <property type="nucleotide sequence ID" value="NZ_BAABLI010000013.1"/>
</dbReference>
<accession>A0ABW4XSR5</accession>
<evidence type="ECO:0008006" key="3">
    <source>
        <dbReference type="Google" id="ProtNLM"/>
    </source>
</evidence>
<organism evidence="1 2">
    <name type="scientific">Corallincola platygyrae</name>
    <dbReference type="NCBI Taxonomy" id="1193278"/>
    <lineage>
        <taxon>Bacteria</taxon>
        <taxon>Pseudomonadati</taxon>
        <taxon>Pseudomonadota</taxon>
        <taxon>Gammaproteobacteria</taxon>
        <taxon>Alteromonadales</taxon>
        <taxon>Psychromonadaceae</taxon>
        <taxon>Corallincola</taxon>
    </lineage>
</organism>
<sequence length="105" mass="11843">MDDCIEAEILIDFTLFPDVKGARRSMGTAAYRPNHQFRNYTSTFIGFIDFENGICEPGDTVRAQVHSLFEPGMKHLLVIGNSWDVKEGSKLVGKAMIKEVDFRDS</sequence>
<comment type="caution">
    <text evidence="1">The sequence shown here is derived from an EMBL/GenBank/DDBJ whole genome shotgun (WGS) entry which is preliminary data.</text>
</comment>
<protein>
    <recommendedName>
        <fullName evidence="3">Translation elongation factor EFTu/EF1A C-terminal domain-containing protein</fullName>
    </recommendedName>
</protein>
<evidence type="ECO:0000313" key="2">
    <source>
        <dbReference type="Proteomes" id="UP001597380"/>
    </source>
</evidence>
<dbReference type="Proteomes" id="UP001597380">
    <property type="component" value="Unassembled WGS sequence"/>
</dbReference>
<dbReference type="EMBL" id="JBHUHT010000030">
    <property type="protein sequence ID" value="MFD2097885.1"/>
    <property type="molecule type" value="Genomic_DNA"/>
</dbReference>
<name>A0ABW4XSR5_9GAMM</name>
<dbReference type="Gene3D" id="2.40.30.10">
    <property type="entry name" value="Translation factors"/>
    <property type="match status" value="1"/>
</dbReference>
<reference evidence="2" key="1">
    <citation type="journal article" date="2019" name="Int. J. Syst. Evol. Microbiol.">
        <title>The Global Catalogue of Microorganisms (GCM) 10K type strain sequencing project: providing services to taxonomists for standard genome sequencing and annotation.</title>
        <authorList>
            <consortium name="The Broad Institute Genomics Platform"/>
            <consortium name="The Broad Institute Genome Sequencing Center for Infectious Disease"/>
            <person name="Wu L."/>
            <person name="Ma J."/>
        </authorList>
    </citation>
    <scope>NUCLEOTIDE SEQUENCE [LARGE SCALE GENOMIC DNA]</scope>
    <source>
        <strain evidence="2">CGMCC 1.10992</strain>
    </source>
</reference>
<gene>
    <name evidence="1" type="ORF">ACFSJ3_18005</name>
</gene>
<proteinExistence type="predicted"/>